<organism evidence="10 15">
    <name type="scientific">Bacteroides uniformis</name>
    <dbReference type="NCBI Taxonomy" id="820"/>
    <lineage>
        <taxon>Bacteria</taxon>
        <taxon>Pseudomonadati</taxon>
        <taxon>Bacteroidota</taxon>
        <taxon>Bacteroidia</taxon>
        <taxon>Bacteroidales</taxon>
        <taxon>Bacteroidaceae</taxon>
        <taxon>Bacteroides</taxon>
    </lineage>
</organism>
<dbReference type="RefSeq" id="WP_022400838.1">
    <property type="nucleotide sequence ID" value="NZ_CACRTC010000045.1"/>
</dbReference>
<dbReference type="EMBL" id="WCTL01000004">
    <property type="protein sequence ID" value="KAB4238473.1"/>
    <property type="molecule type" value="Genomic_DNA"/>
</dbReference>
<evidence type="ECO:0000313" key="11">
    <source>
        <dbReference type="EMBL" id="RGZ49557.1"/>
    </source>
</evidence>
<dbReference type="Proteomes" id="UP000263754">
    <property type="component" value="Unassembled WGS sequence"/>
</dbReference>
<dbReference type="EMBL" id="QSOF01000009">
    <property type="protein sequence ID" value="RGI76815.1"/>
    <property type="molecule type" value="Genomic_DNA"/>
</dbReference>
<dbReference type="Proteomes" id="UP000095614">
    <property type="component" value="Unassembled WGS sequence"/>
</dbReference>
<dbReference type="InterPro" id="IPR025272">
    <property type="entry name" value="SocA_Panacea"/>
</dbReference>
<evidence type="ECO:0000313" key="13">
    <source>
        <dbReference type="Proteomes" id="UP000095766"/>
    </source>
</evidence>
<evidence type="ECO:0000313" key="12">
    <source>
        <dbReference type="Proteomes" id="UP000095614"/>
    </source>
</evidence>
<evidence type="ECO:0000313" key="15">
    <source>
        <dbReference type="Proteomes" id="UP000261295"/>
    </source>
</evidence>
<dbReference type="Proteomes" id="UP000283684">
    <property type="component" value="Unassembled WGS sequence"/>
</dbReference>
<reference evidence="7" key="4">
    <citation type="submission" date="2022-10" db="EMBL/GenBank/DDBJ databases">
        <title>Human gut microbiome strain richness.</title>
        <authorList>
            <person name="Chen-Liaw A."/>
        </authorList>
    </citation>
    <scope>NUCLEOTIDE SEQUENCE</scope>
    <source>
        <strain evidence="7">A1_m1001262Bd0_191120</strain>
    </source>
</reference>
<dbReference type="EMBL" id="JAQNQY010000013">
    <property type="protein sequence ID" value="MDC1753360.1"/>
    <property type="molecule type" value="Genomic_DNA"/>
</dbReference>
<evidence type="ECO:0000313" key="7">
    <source>
        <dbReference type="EMBL" id="MDC1753360.1"/>
    </source>
</evidence>
<evidence type="ECO:0000313" key="6">
    <source>
        <dbReference type="EMBL" id="KAB4238473.1"/>
    </source>
</evidence>
<dbReference type="Proteomes" id="UP000487221">
    <property type="component" value="Unassembled WGS sequence"/>
</dbReference>
<evidence type="ECO:0000313" key="20">
    <source>
        <dbReference type="Proteomes" id="UP000487221"/>
    </source>
</evidence>
<dbReference type="AlphaFoldDB" id="A0A139KCS4"/>
<evidence type="ECO:0000313" key="3">
    <source>
        <dbReference type="EMBL" id="CUP19248.1"/>
    </source>
</evidence>
<name>A0A139KCS4_BACUN</name>
<dbReference type="Proteomes" id="UP000260844">
    <property type="component" value="Unassembled WGS sequence"/>
</dbReference>
<dbReference type="Proteomes" id="UP000261295">
    <property type="component" value="Unassembled WGS sequence"/>
</dbReference>
<protein>
    <submittedName>
        <fullName evidence="10">DUF4065 domain-containing protein</fullName>
    </submittedName>
    <submittedName>
        <fullName evidence="7">Panacea domain-containing protein</fullName>
    </submittedName>
    <submittedName>
        <fullName evidence="2">Phage-like protein</fullName>
    </submittedName>
    <submittedName>
        <fullName evidence="4">SocA family protein</fullName>
    </submittedName>
</protein>
<evidence type="ECO:0000313" key="18">
    <source>
        <dbReference type="Proteomes" id="UP000432488"/>
    </source>
</evidence>
<evidence type="ECO:0000313" key="5">
    <source>
        <dbReference type="EMBL" id="KAB4183834.1"/>
    </source>
</evidence>
<dbReference type="EMBL" id="QSTL01000016">
    <property type="protein sequence ID" value="RGM53429.1"/>
    <property type="molecule type" value="Genomic_DNA"/>
</dbReference>
<dbReference type="EMBL" id="WCTY01000017">
    <property type="protein sequence ID" value="KAB4183834.1"/>
    <property type="molecule type" value="Genomic_DNA"/>
</dbReference>
<dbReference type="EMBL" id="CZAO01000004">
    <property type="protein sequence ID" value="CUP19248.1"/>
    <property type="molecule type" value="Genomic_DNA"/>
</dbReference>
<dbReference type="Proteomes" id="UP001218502">
    <property type="component" value="Unassembled WGS sequence"/>
</dbReference>
<evidence type="ECO:0000313" key="8">
    <source>
        <dbReference type="EMBL" id="RGI76815.1"/>
    </source>
</evidence>
<evidence type="ECO:0000313" key="10">
    <source>
        <dbReference type="EMBL" id="RGM53429.1"/>
    </source>
</evidence>
<evidence type="ECO:0000313" key="9">
    <source>
        <dbReference type="EMBL" id="RGJ92562.1"/>
    </source>
</evidence>
<evidence type="ECO:0000313" key="14">
    <source>
        <dbReference type="Proteomes" id="UP000260844"/>
    </source>
</evidence>
<accession>A0A139KCS4</accession>
<proteinExistence type="predicted"/>
<reference evidence="14 15" key="2">
    <citation type="submission" date="2018-08" db="EMBL/GenBank/DDBJ databases">
        <title>A genome reference for cultivated species of the human gut microbiota.</title>
        <authorList>
            <person name="Zou Y."/>
            <person name="Xue W."/>
            <person name="Luo G."/>
        </authorList>
    </citation>
    <scope>NUCLEOTIDE SEQUENCE [LARGE SCALE GENOMIC DNA]</scope>
    <source>
        <strain evidence="11 17">AM50-4</strain>
        <strain evidence="10 15">OM07-9</strain>
        <strain evidence="9 14">TM04-30</strain>
        <strain evidence="8 16">TM10-17</strain>
    </source>
</reference>
<dbReference type="EMBL" id="QSPV01000010">
    <property type="protein sequence ID" value="RGJ92562.1"/>
    <property type="molecule type" value="Genomic_DNA"/>
</dbReference>
<evidence type="ECO:0000313" key="19">
    <source>
        <dbReference type="Proteomes" id="UP000462376"/>
    </source>
</evidence>
<dbReference type="EMBL" id="CZAF01000008">
    <property type="protein sequence ID" value="CUP18821.1"/>
    <property type="molecule type" value="Genomic_DNA"/>
</dbReference>
<dbReference type="OrthoDB" id="9813053at2"/>
<evidence type="ECO:0000313" key="17">
    <source>
        <dbReference type="Proteomes" id="UP000283684"/>
    </source>
</evidence>
<dbReference type="Proteomes" id="UP000095766">
    <property type="component" value="Unassembled WGS sequence"/>
</dbReference>
<dbReference type="Pfam" id="PF13274">
    <property type="entry name" value="SocA_Panacea"/>
    <property type="match status" value="1"/>
</dbReference>
<sequence length="189" mass="21011">MMTTDDMLKLKAVTLYILKQCGELDFIHLFKILYFAERQHYATYGKHLVKDTFCALERGPVPSFLYDAVKVATNSAHAVKGSLLRQLADSLKPGNAECYYFVGAAEEPDMDELSKADLACLDASIKENLSKDAKQLSKDSHDVAWQTAWDARSASPMNPLLMAQAGGATSGFVEYLKEQSEIDDYLQGR</sequence>
<dbReference type="EMBL" id="QSEE01000006">
    <property type="protein sequence ID" value="RGZ49557.1"/>
    <property type="molecule type" value="Genomic_DNA"/>
</dbReference>
<dbReference type="Proteomes" id="UP000462376">
    <property type="component" value="Unassembled WGS sequence"/>
</dbReference>
<evidence type="ECO:0000259" key="1">
    <source>
        <dbReference type="Pfam" id="PF13274"/>
    </source>
</evidence>
<dbReference type="PATRIC" id="fig|820.27.peg.1150"/>
<dbReference type="EMBL" id="WCUV01000009">
    <property type="protein sequence ID" value="KAB4090162.1"/>
    <property type="molecule type" value="Genomic_DNA"/>
</dbReference>
<feature type="domain" description="Antitoxin SocA-like Panacea" evidence="1">
    <location>
        <begin position="29"/>
        <end position="146"/>
    </location>
</feature>
<evidence type="ECO:0000313" key="2">
    <source>
        <dbReference type="EMBL" id="CUP18821.1"/>
    </source>
</evidence>
<reference evidence="12 13" key="1">
    <citation type="submission" date="2015-09" db="EMBL/GenBank/DDBJ databases">
        <authorList>
            <consortium name="Pathogen Informatics"/>
        </authorList>
    </citation>
    <scope>NUCLEOTIDE SEQUENCE [LARGE SCALE GENOMIC DNA]</scope>
    <source>
        <strain evidence="2 12">2789STDY5834847</strain>
        <strain evidence="3 13">2789STDY5834898</strain>
    </source>
</reference>
<reference evidence="18 19" key="3">
    <citation type="journal article" date="2019" name="Nat. Med.">
        <title>A library of human gut bacterial isolates paired with longitudinal multiomics data enables mechanistic microbiome research.</title>
        <authorList>
            <person name="Poyet M."/>
            <person name="Groussin M."/>
            <person name="Gibbons S.M."/>
            <person name="Avila-Pacheco J."/>
            <person name="Jiang X."/>
            <person name="Kearney S.M."/>
            <person name="Perrotta A.R."/>
            <person name="Berdy B."/>
            <person name="Zhao S."/>
            <person name="Lieberman T.D."/>
            <person name="Swanson P.K."/>
            <person name="Smith M."/>
            <person name="Roesemann S."/>
            <person name="Alexander J.E."/>
            <person name="Rich S.A."/>
            <person name="Livny J."/>
            <person name="Vlamakis H."/>
            <person name="Clish C."/>
            <person name="Bullock K."/>
            <person name="Deik A."/>
            <person name="Scott J."/>
            <person name="Pierce K.A."/>
            <person name="Xavier R.J."/>
            <person name="Alm E.J."/>
        </authorList>
    </citation>
    <scope>NUCLEOTIDE SEQUENCE [LARGE SCALE GENOMIC DNA]</scope>
    <source>
        <strain evidence="5 20">BIOML-A19</strain>
        <strain evidence="4 18">BIOML-A42</strain>
        <strain evidence="6 19">BIOML-A5</strain>
    </source>
</reference>
<gene>
    <name evidence="11" type="ORF">DW988_08225</name>
    <name evidence="10" type="ORF">DXC07_15625</name>
    <name evidence="9" type="ORF">DXD40_12900</name>
    <name evidence="8" type="ORF">DXD90_08325</name>
    <name evidence="2" type="ORF">ERS852462_02870</name>
    <name evidence="3" type="ORF">ERS852510_01023</name>
    <name evidence="6" type="ORF">GAP47_07180</name>
    <name evidence="5" type="ORF">GAQ44_09950</name>
    <name evidence="4" type="ORF">GAQ56_13690</name>
    <name evidence="7" type="ORF">POY80_13010</name>
</gene>
<evidence type="ECO:0000313" key="4">
    <source>
        <dbReference type="EMBL" id="KAB4090162.1"/>
    </source>
</evidence>
<evidence type="ECO:0000313" key="16">
    <source>
        <dbReference type="Proteomes" id="UP000263754"/>
    </source>
</evidence>
<dbReference type="Proteomes" id="UP000432488">
    <property type="component" value="Unassembled WGS sequence"/>
</dbReference>